<dbReference type="Gene3D" id="3.90.220.20">
    <property type="entry name" value="DNA methylase specificity domains"/>
    <property type="match status" value="2"/>
</dbReference>
<dbReference type="InterPro" id="IPR000055">
    <property type="entry name" value="Restrct_endonuc_typeI_TRD"/>
</dbReference>
<dbReference type="SUPFAM" id="SSF116734">
    <property type="entry name" value="DNA methylase specificity domain"/>
    <property type="match status" value="2"/>
</dbReference>
<evidence type="ECO:0000256" key="2">
    <source>
        <dbReference type="ARBA" id="ARBA00022747"/>
    </source>
</evidence>
<evidence type="ECO:0000259" key="4">
    <source>
        <dbReference type="Pfam" id="PF01420"/>
    </source>
</evidence>
<feature type="domain" description="Type I restriction modification DNA specificity" evidence="4">
    <location>
        <begin position="227"/>
        <end position="374"/>
    </location>
</feature>
<keyword evidence="6" id="KW-1185">Reference proteome</keyword>
<keyword evidence="5" id="KW-0540">Nuclease</keyword>
<evidence type="ECO:0000313" key="5">
    <source>
        <dbReference type="EMBL" id="PRD15212.1"/>
    </source>
</evidence>
<dbReference type="PANTHER" id="PTHR30408:SF13">
    <property type="entry name" value="TYPE I RESTRICTION ENZYME HINDI SPECIFICITY SUBUNIT"/>
    <property type="match status" value="1"/>
</dbReference>
<reference evidence="5 6" key="1">
    <citation type="submission" date="2017-10" db="EMBL/GenBank/DDBJ databases">
        <title>Draft genome of two endophytic bacteria isolated from 'guarana' Paullinia cupana (Mart.) Ducke.</title>
        <authorList>
            <person name="Siqueira K.A."/>
            <person name="Liotti R.G."/>
            <person name="Mendes T.A."/>
            <person name="Soares M.A."/>
        </authorList>
    </citation>
    <scope>NUCLEOTIDE SEQUENCE [LARGE SCALE GENOMIC DNA]</scope>
    <source>
        <strain evidence="5 6">342</strain>
    </source>
</reference>
<name>A0A2S9IBQ3_9GAMM</name>
<keyword evidence="2" id="KW-0680">Restriction system</keyword>
<dbReference type="InterPro" id="IPR044946">
    <property type="entry name" value="Restrct_endonuc_typeI_TRD_sf"/>
</dbReference>
<dbReference type="GO" id="GO:0009307">
    <property type="term" value="P:DNA restriction-modification system"/>
    <property type="evidence" value="ECO:0007669"/>
    <property type="project" value="UniProtKB-KW"/>
</dbReference>
<proteinExistence type="inferred from homology"/>
<sequence length="421" mass="47924">MKYNQWPRVKIAELCELIVDCVNKTAPSVDYETPYKMIRTPNIKGGRINLTGCRYVEKETFKKWTRRATVDKGDVLLTREAPMGEVGYVDFTDTVFLGQRIMQYRADPQKLDSAFLLYSFLSPDLQYQFRRHDSTGSIVSHIRVPDCSEFEISLPSLDEQRKIASTLRNIDEKIALNSHINTELEAMAKTLYDYWFVQFDFPDANGKPYKTSGGKMEYNTTLKREIPTGWRASNILSLANLLGGGTPTKTKPEYWNGSIPFFTPTDSDKNIYSLNTQDSITELGLKNSSTRLFEKNTIFITARGSVGRLALNAVPMAMNQSCYALKAKQGVSFAFLYFLTKELIHHLEVKATGSVFNSIISNDIEYTYLALPEDNDLIDKYAKKTELAFAKIELLTKENQHLIALRDWLLPLLMNGQVTVK</sequence>
<dbReference type="Proteomes" id="UP000239181">
    <property type="component" value="Unassembled WGS sequence"/>
</dbReference>
<keyword evidence="3" id="KW-0238">DNA-binding</keyword>
<dbReference type="CDD" id="cd17243">
    <property type="entry name" value="RMtype1_S_AchA6I-TRD2-CR2_like"/>
    <property type="match status" value="1"/>
</dbReference>
<dbReference type="AlphaFoldDB" id="A0A2S9IBQ3"/>
<feature type="domain" description="Type I restriction modification DNA specificity" evidence="4">
    <location>
        <begin position="5"/>
        <end position="186"/>
    </location>
</feature>
<comment type="similarity">
    <text evidence="1">Belongs to the type-I restriction system S methylase family.</text>
</comment>
<evidence type="ECO:0000313" key="6">
    <source>
        <dbReference type="Proteomes" id="UP000239181"/>
    </source>
</evidence>
<keyword evidence="5" id="KW-0255">Endonuclease</keyword>
<organism evidence="5 6">
    <name type="scientific">Pantoea coffeiphila</name>
    <dbReference type="NCBI Taxonomy" id="1465635"/>
    <lineage>
        <taxon>Bacteria</taxon>
        <taxon>Pseudomonadati</taxon>
        <taxon>Pseudomonadota</taxon>
        <taxon>Gammaproteobacteria</taxon>
        <taxon>Enterobacterales</taxon>
        <taxon>Erwiniaceae</taxon>
        <taxon>Pantoea</taxon>
    </lineage>
</organism>
<dbReference type="REBASE" id="261739">
    <property type="entry name" value="S.Pco342ORF12160P"/>
</dbReference>
<evidence type="ECO:0000256" key="1">
    <source>
        <dbReference type="ARBA" id="ARBA00010923"/>
    </source>
</evidence>
<dbReference type="CDD" id="cd17246">
    <property type="entry name" value="RMtype1_S_SonII-TRD2-CR2_like"/>
    <property type="match status" value="1"/>
</dbReference>
<evidence type="ECO:0000256" key="3">
    <source>
        <dbReference type="ARBA" id="ARBA00023125"/>
    </source>
</evidence>
<comment type="caution">
    <text evidence="5">The sequence shown here is derived from an EMBL/GenBank/DDBJ whole genome shotgun (WGS) entry which is preliminary data.</text>
</comment>
<accession>A0A2S9IBQ3</accession>
<dbReference type="PANTHER" id="PTHR30408">
    <property type="entry name" value="TYPE-1 RESTRICTION ENZYME ECOKI SPECIFICITY PROTEIN"/>
    <property type="match status" value="1"/>
</dbReference>
<dbReference type="RefSeq" id="WP_105592995.1">
    <property type="nucleotide sequence ID" value="NZ_PDET01000007.1"/>
</dbReference>
<dbReference type="Pfam" id="PF01420">
    <property type="entry name" value="Methylase_S"/>
    <property type="match status" value="2"/>
</dbReference>
<dbReference type="GO" id="GO:0003677">
    <property type="term" value="F:DNA binding"/>
    <property type="evidence" value="ECO:0007669"/>
    <property type="project" value="UniProtKB-KW"/>
</dbReference>
<keyword evidence="5" id="KW-0378">Hydrolase</keyword>
<gene>
    <name evidence="5" type="ORF">CQW29_12155</name>
</gene>
<dbReference type="OrthoDB" id="9798929at2"/>
<protein>
    <submittedName>
        <fullName evidence="5">Restriction endonuclease subunit S</fullName>
    </submittedName>
</protein>
<dbReference type="EMBL" id="PDET01000007">
    <property type="protein sequence ID" value="PRD15212.1"/>
    <property type="molecule type" value="Genomic_DNA"/>
</dbReference>
<dbReference type="InterPro" id="IPR052021">
    <property type="entry name" value="Type-I_RS_S_subunit"/>
</dbReference>
<dbReference type="GO" id="GO:0004519">
    <property type="term" value="F:endonuclease activity"/>
    <property type="evidence" value="ECO:0007669"/>
    <property type="project" value="UniProtKB-KW"/>
</dbReference>